<name>A0A933I8H2_UNCT6</name>
<gene>
    <name evidence="2" type="ORF">HY768_00720</name>
</gene>
<protein>
    <recommendedName>
        <fullName evidence="4">Outer membrane protein beta-barrel domain-containing protein</fullName>
    </recommendedName>
</protein>
<evidence type="ECO:0000313" key="3">
    <source>
        <dbReference type="Proteomes" id="UP000736328"/>
    </source>
</evidence>
<sequence>MKKALLAVMFVTVVSSWCLAQTDSLPTPKAEPCPPATCAEPFVPKWAVGMKASALTNFPGSIIVEKMYGFNNSLRLIVNGDYNNDDNYYIFNNWWVSSGVKYYHRFNFDRLQFIKPSFGLGLIYTRREDKRQYSNASDYQHTYYNKVGLCMPLALIHYFKVTGNNFAAGVEADIFNITVEQRKEEIRDISTGQTDTRGPDTDVQAYLFDSPYFVIKYFFK</sequence>
<feature type="signal peptide" evidence="1">
    <location>
        <begin position="1"/>
        <end position="20"/>
    </location>
</feature>
<dbReference type="EMBL" id="JACQXR010000008">
    <property type="protein sequence ID" value="MBI4725745.1"/>
    <property type="molecule type" value="Genomic_DNA"/>
</dbReference>
<organism evidence="2 3">
    <name type="scientific">candidate division TA06 bacterium</name>
    <dbReference type="NCBI Taxonomy" id="2250710"/>
    <lineage>
        <taxon>Bacteria</taxon>
        <taxon>Bacteria division TA06</taxon>
    </lineage>
</organism>
<proteinExistence type="predicted"/>
<feature type="chain" id="PRO_5037850576" description="Outer membrane protein beta-barrel domain-containing protein" evidence="1">
    <location>
        <begin position="21"/>
        <end position="220"/>
    </location>
</feature>
<keyword evidence="1" id="KW-0732">Signal</keyword>
<evidence type="ECO:0000256" key="1">
    <source>
        <dbReference type="SAM" id="SignalP"/>
    </source>
</evidence>
<dbReference type="Proteomes" id="UP000736328">
    <property type="component" value="Unassembled WGS sequence"/>
</dbReference>
<reference evidence="2" key="1">
    <citation type="submission" date="2020-07" db="EMBL/GenBank/DDBJ databases">
        <title>Huge and variable diversity of episymbiotic CPR bacteria and DPANN archaea in groundwater ecosystems.</title>
        <authorList>
            <person name="He C.Y."/>
            <person name="Keren R."/>
            <person name="Whittaker M."/>
            <person name="Farag I.F."/>
            <person name="Doudna J."/>
            <person name="Cate J.H.D."/>
            <person name="Banfield J.F."/>
        </authorList>
    </citation>
    <scope>NUCLEOTIDE SEQUENCE</scope>
    <source>
        <strain evidence="2">NC_groundwater_1520_Pr4_B-0.1um_53_5</strain>
    </source>
</reference>
<dbReference type="AlphaFoldDB" id="A0A933I8H2"/>
<accession>A0A933I8H2</accession>
<evidence type="ECO:0000313" key="2">
    <source>
        <dbReference type="EMBL" id="MBI4725745.1"/>
    </source>
</evidence>
<comment type="caution">
    <text evidence="2">The sequence shown here is derived from an EMBL/GenBank/DDBJ whole genome shotgun (WGS) entry which is preliminary data.</text>
</comment>
<evidence type="ECO:0008006" key="4">
    <source>
        <dbReference type="Google" id="ProtNLM"/>
    </source>
</evidence>